<dbReference type="GeneID" id="37060935"/>
<feature type="compositionally biased region" description="Basic and acidic residues" evidence="1">
    <location>
        <begin position="49"/>
        <end position="59"/>
    </location>
</feature>
<dbReference type="RefSeq" id="XP_025404655.1">
    <property type="nucleotide sequence ID" value="XM_025538698.1"/>
</dbReference>
<evidence type="ECO:0000256" key="1">
    <source>
        <dbReference type="SAM" id="MobiDB-lite"/>
    </source>
</evidence>
<dbReference type="VEuPathDB" id="FungiDB:BO70DRAFT_21729"/>
<gene>
    <name evidence="2" type="ORF">BO70DRAFT_21729</name>
</gene>
<protein>
    <submittedName>
        <fullName evidence="2">Uncharacterized protein</fullName>
    </submittedName>
</protein>
<feature type="compositionally biased region" description="Acidic residues" evidence="1">
    <location>
        <begin position="11"/>
        <end position="21"/>
    </location>
</feature>
<organism evidence="2 3">
    <name type="scientific">Aspergillus heteromorphus CBS 117.55</name>
    <dbReference type="NCBI Taxonomy" id="1448321"/>
    <lineage>
        <taxon>Eukaryota</taxon>
        <taxon>Fungi</taxon>
        <taxon>Dikarya</taxon>
        <taxon>Ascomycota</taxon>
        <taxon>Pezizomycotina</taxon>
        <taxon>Eurotiomycetes</taxon>
        <taxon>Eurotiomycetidae</taxon>
        <taxon>Eurotiales</taxon>
        <taxon>Aspergillaceae</taxon>
        <taxon>Aspergillus</taxon>
        <taxon>Aspergillus subgen. Circumdati</taxon>
    </lineage>
</organism>
<dbReference type="AlphaFoldDB" id="A0A317X2X7"/>
<evidence type="ECO:0000313" key="2">
    <source>
        <dbReference type="EMBL" id="PWY92916.1"/>
    </source>
</evidence>
<feature type="compositionally biased region" description="Low complexity" evidence="1">
    <location>
        <begin position="35"/>
        <end position="47"/>
    </location>
</feature>
<dbReference type="Proteomes" id="UP000247233">
    <property type="component" value="Unassembled WGS sequence"/>
</dbReference>
<feature type="region of interest" description="Disordered" evidence="1">
    <location>
        <begin position="1"/>
        <end position="60"/>
    </location>
</feature>
<accession>A0A317X2X7</accession>
<reference evidence="2 3" key="1">
    <citation type="submission" date="2016-12" db="EMBL/GenBank/DDBJ databases">
        <title>The genomes of Aspergillus section Nigri reveals drivers in fungal speciation.</title>
        <authorList>
            <consortium name="DOE Joint Genome Institute"/>
            <person name="Vesth T.C."/>
            <person name="Nybo J."/>
            <person name="Theobald S."/>
            <person name="Brandl J."/>
            <person name="Frisvad J.C."/>
            <person name="Nielsen K.F."/>
            <person name="Lyhne E.K."/>
            <person name="Kogle M.E."/>
            <person name="Kuo A."/>
            <person name="Riley R."/>
            <person name="Clum A."/>
            <person name="Nolan M."/>
            <person name="Lipzen A."/>
            <person name="Salamov A."/>
            <person name="Henrissat B."/>
            <person name="Wiebenga A."/>
            <person name="De Vries R.P."/>
            <person name="Grigoriev I.V."/>
            <person name="Mortensen U.H."/>
            <person name="Andersen M.R."/>
            <person name="Baker S.E."/>
        </authorList>
    </citation>
    <scope>NUCLEOTIDE SEQUENCE [LARGE SCALE GENOMIC DNA]</scope>
    <source>
        <strain evidence="2 3">CBS 117.55</strain>
    </source>
</reference>
<dbReference type="EMBL" id="MSFL01000001">
    <property type="protein sequence ID" value="PWY92916.1"/>
    <property type="molecule type" value="Genomic_DNA"/>
</dbReference>
<comment type="caution">
    <text evidence="2">The sequence shown here is derived from an EMBL/GenBank/DDBJ whole genome shotgun (WGS) entry which is preliminary data.</text>
</comment>
<keyword evidence="3" id="KW-1185">Reference proteome</keyword>
<evidence type="ECO:0000313" key="3">
    <source>
        <dbReference type="Proteomes" id="UP000247233"/>
    </source>
</evidence>
<name>A0A317X2X7_9EURO</name>
<proteinExistence type="predicted"/>
<sequence>MVISFLPGDNGEGEGDGDGDGGEGKDNWTRGWNHPGGPVVVISPVGESGKGKKERKDGSGARAINQELTNGAGCPIAVAAAPPPPQQQQQCSSFFSSACVSSLPHWLVLLAVQPHRLLPVEHSPHTNPSVIPERTSPSSASVLPSYPPSLSTFYFLDLLFSPLLLPPSSRSLSHPHPLPLPLSLLPLTVLSPPPPPPLFTASPVLLCSFRPPTASLQ</sequence>